<accession>A0A5M3Q2G0</accession>
<evidence type="ECO:0008006" key="4">
    <source>
        <dbReference type="Google" id="ProtNLM"/>
    </source>
</evidence>
<name>A0A5M3Q2G0_9GAMM</name>
<comment type="caution">
    <text evidence="2">The sequence shown here is derived from an EMBL/GenBank/DDBJ whole genome shotgun (WGS) entry which is preliminary data.</text>
</comment>
<reference evidence="2 3" key="1">
    <citation type="journal article" date="2019" name="J. Gen. Appl. Microbiol.">
        <title>Aerobic degradation of cis-dichloroethene by the marine bacterium Marinobacter salsuginis strain 5N-3.</title>
        <authorList>
            <person name="Inoue Y."/>
            <person name="Fukunaga Y."/>
            <person name="Katsumata H."/>
            <person name="Ohji S."/>
            <person name="Hosoyama A."/>
            <person name="Mori K."/>
            <person name="Ando K."/>
        </authorList>
    </citation>
    <scope>NUCLEOTIDE SEQUENCE [LARGE SCALE GENOMIC DNA]</scope>
    <source>
        <strain evidence="2 3">NBRC 109114</strain>
    </source>
</reference>
<protein>
    <recommendedName>
        <fullName evidence="4">DUF559 domain-containing protein</fullName>
    </recommendedName>
</protein>
<feature type="region of interest" description="Disordered" evidence="1">
    <location>
        <begin position="29"/>
        <end position="56"/>
    </location>
</feature>
<dbReference type="EMBL" id="BGZI01000020">
    <property type="protein sequence ID" value="GBO89239.1"/>
    <property type="molecule type" value="Genomic_DNA"/>
</dbReference>
<proteinExistence type="predicted"/>
<evidence type="ECO:0000313" key="2">
    <source>
        <dbReference type="EMBL" id="GBO89239.1"/>
    </source>
</evidence>
<sequence length="189" mass="22241">MNELTDRQSGNQINPKIAERIERELKEIKEESASSPLKRAKKQKRPANESELLGLPFSPVPPENPADILYHAMVRRWGRYYSGGEVVWELKPFSDNGYRLDAALPSWRIGCELDGWQFHAKFVESFKKTREKQFLFCRRGWILFQLSAEQVRESLDDVLDGIAEAMEHQTYRKDYRLHQYPKGWSKIIR</sequence>
<dbReference type="RefSeq" id="WP_136630311.1">
    <property type="nucleotide sequence ID" value="NZ_BGZI01000020.1"/>
</dbReference>
<evidence type="ECO:0000256" key="1">
    <source>
        <dbReference type="SAM" id="MobiDB-lite"/>
    </source>
</evidence>
<gene>
    <name evidence="2" type="ORF">MSSD14B_29070</name>
</gene>
<dbReference type="AlphaFoldDB" id="A0A5M3Q2G0"/>
<organism evidence="2 3">
    <name type="scientific">Marinobacter salsuginis</name>
    <dbReference type="NCBI Taxonomy" id="418719"/>
    <lineage>
        <taxon>Bacteria</taxon>
        <taxon>Pseudomonadati</taxon>
        <taxon>Pseudomonadota</taxon>
        <taxon>Gammaproteobacteria</taxon>
        <taxon>Pseudomonadales</taxon>
        <taxon>Marinobacteraceae</taxon>
        <taxon>Marinobacter</taxon>
    </lineage>
</organism>
<dbReference type="Proteomes" id="UP000387223">
    <property type="component" value="Unassembled WGS sequence"/>
</dbReference>
<evidence type="ECO:0000313" key="3">
    <source>
        <dbReference type="Proteomes" id="UP000387223"/>
    </source>
</evidence>